<dbReference type="Pfam" id="PF08281">
    <property type="entry name" value="Sigma70_r4_2"/>
    <property type="match status" value="1"/>
</dbReference>
<accession>A0ABX0UNN4</accession>
<dbReference type="NCBIfam" id="TIGR02937">
    <property type="entry name" value="sigma70-ECF"/>
    <property type="match status" value="1"/>
</dbReference>
<keyword evidence="2" id="KW-0805">Transcription regulation</keyword>
<sequence>MHKQYTFAVCQCRRISITRNFLSFPPIWQGIICFGRTSKKATTWLLRRWVTRFYPILLKYGIRLVRDQDFAQDCLQDFFIDLWNRRLGLDDVQVVKSYLLLAYRRRLFREQKRSTWFNFATKLDDELDFESQFNIETHLIEHETEHENLNKLRYHLGTLTKRQREAIYLRFNQSMGYDEIAEIMSINHQSAVNLVYESLRLLRKNWLLALLTGLFIYF</sequence>
<comment type="similarity">
    <text evidence="1">Belongs to the sigma-70 factor family. ECF subfamily.</text>
</comment>
<dbReference type="PANTHER" id="PTHR43133">
    <property type="entry name" value="RNA POLYMERASE ECF-TYPE SIGMA FACTO"/>
    <property type="match status" value="1"/>
</dbReference>
<dbReference type="Proteomes" id="UP001179181">
    <property type="component" value="Unassembled WGS sequence"/>
</dbReference>
<feature type="domain" description="RNA polymerase sigma factor 70 region 4 type 2" evidence="5">
    <location>
        <begin position="156"/>
        <end position="189"/>
    </location>
</feature>
<evidence type="ECO:0000256" key="2">
    <source>
        <dbReference type="ARBA" id="ARBA00023015"/>
    </source>
</evidence>
<proteinExistence type="inferred from homology"/>
<gene>
    <name evidence="6" type="ORF">FHS68_003783</name>
</gene>
<dbReference type="RefSeq" id="WP_167272993.1">
    <property type="nucleotide sequence ID" value="NZ_JAASQJ010000003.1"/>
</dbReference>
<dbReference type="PANTHER" id="PTHR43133:SF46">
    <property type="entry name" value="RNA POLYMERASE SIGMA-70 FACTOR ECF SUBFAMILY"/>
    <property type="match status" value="1"/>
</dbReference>
<dbReference type="SUPFAM" id="SSF88659">
    <property type="entry name" value="Sigma3 and sigma4 domains of RNA polymerase sigma factors"/>
    <property type="match status" value="1"/>
</dbReference>
<comment type="caution">
    <text evidence="6">The sequence shown here is derived from an EMBL/GenBank/DDBJ whole genome shotgun (WGS) entry which is preliminary data.</text>
</comment>
<keyword evidence="4" id="KW-0804">Transcription</keyword>
<name>A0ABX0UNN4_9BACT</name>
<evidence type="ECO:0000256" key="1">
    <source>
        <dbReference type="ARBA" id="ARBA00010641"/>
    </source>
</evidence>
<dbReference type="InterPro" id="IPR013324">
    <property type="entry name" value="RNA_pol_sigma_r3/r4-like"/>
</dbReference>
<evidence type="ECO:0000256" key="3">
    <source>
        <dbReference type="ARBA" id="ARBA00023082"/>
    </source>
</evidence>
<evidence type="ECO:0000259" key="5">
    <source>
        <dbReference type="Pfam" id="PF08281"/>
    </source>
</evidence>
<keyword evidence="7" id="KW-1185">Reference proteome</keyword>
<dbReference type="InterPro" id="IPR039425">
    <property type="entry name" value="RNA_pol_sigma-70-like"/>
</dbReference>
<dbReference type="InterPro" id="IPR014284">
    <property type="entry name" value="RNA_pol_sigma-70_dom"/>
</dbReference>
<organism evidence="6 7">
    <name type="scientific">Dyadobacter arcticus</name>
    <dbReference type="NCBI Taxonomy" id="1078754"/>
    <lineage>
        <taxon>Bacteria</taxon>
        <taxon>Pseudomonadati</taxon>
        <taxon>Bacteroidota</taxon>
        <taxon>Cytophagia</taxon>
        <taxon>Cytophagales</taxon>
        <taxon>Spirosomataceae</taxon>
        <taxon>Dyadobacter</taxon>
    </lineage>
</organism>
<dbReference type="InterPro" id="IPR013325">
    <property type="entry name" value="RNA_pol_sigma_r2"/>
</dbReference>
<dbReference type="Gene3D" id="1.10.10.10">
    <property type="entry name" value="Winged helix-like DNA-binding domain superfamily/Winged helix DNA-binding domain"/>
    <property type="match status" value="1"/>
</dbReference>
<dbReference type="InterPro" id="IPR036388">
    <property type="entry name" value="WH-like_DNA-bd_sf"/>
</dbReference>
<keyword evidence="3" id="KW-0731">Sigma factor</keyword>
<dbReference type="Gene3D" id="1.10.1740.10">
    <property type="match status" value="1"/>
</dbReference>
<evidence type="ECO:0000256" key="4">
    <source>
        <dbReference type="ARBA" id="ARBA00023163"/>
    </source>
</evidence>
<reference evidence="6 7" key="1">
    <citation type="submission" date="2020-03" db="EMBL/GenBank/DDBJ databases">
        <title>Genomic Encyclopedia of Type Strains, Phase IV (KMG-IV): sequencing the most valuable type-strain genomes for metagenomic binning, comparative biology and taxonomic classification.</title>
        <authorList>
            <person name="Goeker M."/>
        </authorList>
    </citation>
    <scope>NUCLEOTIDE SEQUENCE [LARGE SCALE GENOMIC DNA]</scope>
    <source>
        <strain evidence="6 7">DSM 102865</strain>
    </source>
</reference>
<dbReference type="SUPFAM" id="SSF88946">
    <property type="entry name" value="Sigma2 domain of RNA polymerase sigma factors"/>
    <property type="match status" value="1"/>
</dbReference>
<dbReference type="InterPro" id="IPR013249">
    <property type="entry name" value="RNA_pol_sigma70_r4_t2"/>
</dbReference>
<evidence type="ECO:0000313" key="7">
    <source>
        <dbReference type="Proteomes" id="UP001179181"/>
    </source>
</evidence>
<protein>
    <submittedName>
        <fullName evidence="6">RNA polymerase sigma factor (Sigma-70 family)</fullName>
    </submittedName>
</protein>
<evidence type="ECO:0000313" key="6">
    <source>
        <dbReference type="EMBL" id="NIJ54601.1"/>
    </source>
</evidence>
<dbReference type="EMBL" id="JAASQJ010000003">
    <property type="protein sequence ID" value="NIJ54601.1"/>
    <property type="molecule type" value="Genomic_DNA"/>
</dbReference>